<dbReference type="Gene3D" id="3.10.290.10">
    <property type="entry name" value="RNA-binding S4 domain"/>
    <property type="match status" value="1"/>
</dbReference>
<dbReference type="GO" id="GO:0000455">
    <property type="term" value="P:enzyme-directed rRNA pseudouridine synthesis"/>
    <property type="evidence" value="ECO:0007669"/>
    <property type="project" value="UniProtKB-ARBA"/>
</dbReference>
<dbReference type="FunFam" id="3.10.290.10:FF:000003">
    <property type="entry name" value="Pseudouridine synthase"/>
    <property type="match status" value="1"/>
</dbReference>
<dbReference type="Proteomes" id="UP000234181">
    <property type="component" value="Unassembled WGS sequence"/>
</dbReference>
<comment type="similarity">
    <text evidence="1 7">Belongs to the pseudouridine synthase RsuA family.</text>
</comment>
<evidence type="ECO:0000256" key="5">
    <source>
        <dbReference type="ARBA" id="ARBA00036535"/>
    </source>
</evidence>
<dbReference type="NCBIfam" id="TIGR00093">
    <property type="entry name" value="pseudouridine synthase"/>
    <property type="match status" value="1"/>
</dbReference>
<comment type="catalytic activity">
    <reaction evidence="5">
        <text>uridine(2604) in 23S rRNA = pseudouridine(2604) in 23S rRNA</text>
        <dbReference type="Rhea" id="RHEA:38875"/>
        <dbReference type="Rhea" id="RHEA-COMP:10093"/>
        <dbReference type="Rhea" id="RHEA-COMP:10094"/>
        <dbReference type="ChEBI" id="CHEBI:65314"/>
        <dbReference type="ChEBI" id="CHEBI:65315"/>
        <dbReference type="EC" id="5.4.99.21"/>
    </reaction>
</comment>
<dbReference type="Gene3D" id="3.30.70.580">
    <property type="entry name" value="Pseudouridine synthase I, catalytic domain, N-terminal subdomain"/>
    <property type="match status" value="1"/>
</dbReference>
<dbReference type="PANTHER" id="PTHR47683">
    <property type="entry name" value="PSEUDOURIDINE SYNTHASE FAMILY PROTEIN-RELATED"/>
    <property type="match status" value="1"/>
</dbReference>
<dbReference type="Gene3D" id="3.30.70.1560">
    <property type="entry name" value="Alpha-L RNA-binding motif"/>
    <property type="match status" value="1"/>
</dbReference>
<keyword evidence="12" id="KW-1185">Reference proteome</keyword>
<dbReference type="AlphaFoldDB" id="A0AB38E6S2"/>
<dbReference type="InterPro" id="IPR002942">
    <property type="entry name" value="S4_RNA-bd"/>
</dbReference>
<dbReference type="InterPro" id="IPR050343">
    <property type="entry name" value="RsuA_PseudoU_synthase"/>
</dbReference>
<keyword evidence="6" id="KW-0694">RNA-binding</keyword>
<dbReference type="InterPro" id="IPR006145">
    <property type="entry name" value="PsdUridine_synth_RsuA/RluA"/>
</dbReference>
<keyword evidence="2" id="KW-0698">rRNA processing</keyword>
<evidence type="ECO:0000256" key="7">
    <source>
        <dbReference type="RuleBase" id="RU003887"/>
    </source>
</evidence>
<dbReference type="PROSITE" id="PS01149">
    <property type="entry name" value="PSI_RSU"/>
    <property type="match status" value="1"/>
</dbReference>
<dbReference type="Pfam" id="PF01479">
    <property type="entry name" value="S4"/>
    <property type="match status" value="1"/>
</dbReference>
<dbReference type="GO" id="GO:0003723">
    <property type="term" value="F:RNA binding"/>
    <property type="evidence" value="ECO:0007669"/>
    <property type="project" value="UniProtKB-KW"/>
</dbReference>
<accession>A0AB38E6S2</accession>
<dbReference type="SUPFAM" id="SSF55174">
    <property type="entry name" value="Alpha-L RNA-binding motif"/>
    <property type="match status" value="1"/>
</dbReference>
<keyword evidence="3 7" id="KW-0413">Isomerase</keyword>
<dbReference type="PANTHER" id="PTHR47683:SF2">
    <property type="entry name" value="RNA-BINDING S4 DOMAIN-CONTAINING PROTEIN"/>
    <property type="match status" value="1"/>
</dbReference>
<evidence type="ECO:0000256" key="3">
    <source>
        <dbReference type="ARBA" id="ARBA00023235"/>
    </source>
</evidence>
<dbReference type="InterPro" id="IPR018496">
    <property type="entry name" value="PsdUridine_synth_RsuA/RluB_CS"/>
</dbReference>
<dbReference type="InterPro" id="IPR020103">
    <property type="entry name" value="PsdUridine_synth_cat_dom_sf"/>
</dbReference>
<evidence type="ECO:0000256" key="6">
    <source>
        <dbReference type="PROSITE-ProRule" id="PRU00182"/>
    </source>
</evidence>
<evidence type="ECO:0000313" key="10">
    <source>
        <dbReference type="EMBL" id="SON93124.1"/>
    </source>
</evidence>
<reference evidence="11 12" key="1">
    <citation type="submission" date="2017-10" db="EMBL/GenBank/DDBJ databases">
        <authorList>
            <person name="Regsiter A."/>
            <person name="William W."/>
        </authorList>
    </citation>
    <scope>NUCLEOTIDE SEQUENCE [LARGE SCALE GENOMIC DNA]</scope>
    <source>
        <strain evidence="9 12">CFBP6984</strain>
        <strain evidence="10 11">CFBP7430</strain>
    </source>
</reference>
<proteinExistence type="inferred from homology"/>
<evidence type="ECO:0000256" key="1">
    <source>
        <dbReference type="ARBA" id="ARBA00008348"/>
    </source>
</evidence>
<sequence>MPVLRAHAFTTACCRLLARAAGMTHGLLQIADNWQMTIRLNKYIAETGFCSRREADRLIGERRVTVNGVPAGTGAVVGEEDTVLVDGQPLRMREAKKLGGRKHVYIALNKPVGITCTTESSVKGNIVEFVGHEQRIFPIGRLDKDSEGLILLTSNGNIVNEILRAENRHQKEYLVAVNKPVTDEFLRGMARGVRIHNETTLPCRTARIAKFGFRIVLEQGLNRQIRLMAAEFGYRVTQLRRVRIDNIKLAALKPGQWRNLSDAELRGLLPQRTDW</sequence>
<dbReference type="EMBL" id="OCYT01000160">
    <property type="protein sequence ID" value="SON90290.1"/>
    <property type="molecule type" value="Genomic_DNA"/>
</dbReference>
<evidence type="ECO:0000313" key="12">
    <source>
        <dbReference type="Proteomes" id="UP000234181"/>
    </source>
</evidence>
<organism evidence="10 11">
    <name type="scientific">Xanthomonas campestris pv. phaseoli</name>
    <dbReference type="NCBI Taxonomy" id="317013"/>
    <lineage>
        <taxon>Bacteria</taxon>
        <taxon>Pseudomonadati</taxon>
        <taxon>Pseudomonadota</taxon>
        <taxon>Gammaproteobacteria</taxon>
        <taxon>Lysobacterales</taxon>
        <taxon>Lysobacteraceae</taxon>
        <taxon>Xanthomonas</taxon>
    </lineage>
</organism>
<comment type="catalytic activity">
    <reaction evidence="4">
        <text>uridine(35) in tRNA(Tyr) = pseudouridine(35) in tRNA(Tyr)</text>
        <dbReference type="Rhea" id="RHEA:60556"/>
        <dbReference type="Rhea" id="RHEA-COMP:15607"/>
        <dbReference type="Rhea" id="RHEA-COMP:15608"/>
        <dbReference type="ChEBI" id="CHEBI:65314"/>
        <dbReference type="ChEBI" id="CHEBI:65315"/>
    </reaction>
</comment>
<protein>
    <recommendedName>
        <fullName evidence="7">Pseudouridine synthase</fullName>
        <ecNumber evidence="7">5.4.99.-</ecNumber>
    </recommendedName>
</protein>
<feature type="domain" description="RNA-binding S4" evidence="8">
    <location>
        <begin position="38"/>
        <end position="100"/>
    </location>
</feature>
<gene>
    <name evidence="9" type="ORF">XAP6984_990022</name>
    <name evidence="10" type="ORF">XAP7430_980023</name>
</gene>
<evidence type="ECO:0000259" key="8">
    <source>
        <dbReference type="SMART" id="SM00363"/>
    </source>
</evidence>
<dbReference type="InterPro" id="IPR036986">
    <property type="entry name" value="S4_RNA-bd_sf"/>
</dbReference>
<dbReference type="Proteomes" id="UP000234166">
    <property type="component" value="Unassembled WGS sequence"/>
</dbReference>
<dbReference type="FunFam" id="3.30.70.1560:FF:000002">
    <property type="entry name" value="Pseudouridine synthase"/>
    <property type="match status" value="1"/>
</dbReference>
<dbReference type="CDD" id="cd02554">
    <property type="entry name" value="PseudoU_synth_RluF"/>
    <property type="match status" value="1"/>
</dbReference>
<dbReference type="GO" id="GO:0160138">
    <property type="term" value="F:23S rRNA pseudouridine(2604) synthase activity"/>
    <property type="evidence" value="ECO:0007669"/>
    <property type="project" value="UniProtKB-EC"/>
</dbReference>
<dbReference type="CDD" id="cd00165">
    <property type="entry name" value="S4"/>
    <property type="match status" value="1"/>
</dbReference>
<evidence type="ECO:0000256" key="2">
    <source>
        <dbReference type="ARBA" id="ARBA00022552"/>
    </source>
</evidence>
<dbReference type="PROSITE" id="PS50889">
    <property type="entry name" value="S4"/>
    <property type="match status" value="1"/>
</dbReference>
<name>A0AB38E6S2_XANCH</name>
<dbReference type="EC" id="5.4.99.-" evidence="7"/>
<dbReference type="SUPFAM" id="SSF55120">
    <property type="entry name" value="Pseudouridine synthase"/>
    <property type="match status" value="1"/>
</dbReference>
<dbReference type="EMBL" id="OCYS01000158">
    <property type="protein sequence ID" value="SON93124.1"/>
    <property type="molecule type" value="Genomic_DNA"/>
</dbReference>
<dbReference type="SMART" id="SM00363">
    <property type="entry name" value="S4"/>
    <property type="match status" value="1"/>
</dbReference>
<dbReference type="InterPro" id="IPR020094">
    <property type="entry name" value="TruA/RsuA/RluB/E/F_N"/>
</dbReference>
<dbReference type="InterPro" id="IPR000748">
    <property type="entry name" value="PsdUridine_synth_RsuA/RluB/E/F"/>
</dbReference>
<evidence type="ECO:0000313" key="11">
    <source>
        <dbReference type="Proteomes" id="UP000234166"/>
    </source>
</evidence>
<evidence type="ECO:0000256" key="4">
    <source>
        <dbReference type="ARBA" id="ARBA00036390"/>
    </source>
</evidence>
<comment type="caution">
    <text evidence="10">The sequence shown here is derived from an EMBL/GenBank/DDBJ whole genome shotgun (WGS) entry which is preliminary data.</text>
</comment>
<evidence type="ECO:0000313" key="9">
    <source>
        <dbReference type="EMBL" id="SON90290.1"/>
    </source>
</evidence>
<dbReference type="Pfam" id="PF00849">
    <property type="entry name" value="PseudoU_synth_2"/>
    <property type="match status" value="1"/>
</dbReference>
<dbReference type="InterPro" id="IPR042092">
    <property type="entry name" value="PsdUridine_s_RsuA/RluB/E/F_cat"/>
</dbReference>